<name>A0A242NIN3_9GAMM</name>
<dbReference type="RefSeq" id="WP_086272306.1">
    <property type="nucleotide sequence ID" value="NZ_CAMLEZ010000010.1"/>
</dbReference>
<evidence type="ECO:0000256" key="4">
    <source>
        <dbReference type="ARBA" id="ARBA00023136"/>
    </source>
</evidence>
<evidence type="ECO:0008006" key="11">
    <source>
        <dbReference type="Google" id="ProtNLM"/>
    </source>
</evidence>
<protein>
    <recommendedName>
        <fullName evidence="11">Lipoprotein</fullName>
    </recommendedName>
</protein>
<comment type="subcellular location">
    <subcellularLocation>
        <location evidence="1">Membrane</location>
        <topology evidence="1">Lipid-anchor</topology>
    </subcellularLocation>
</comment>
<gene>
    <name evidence="8" type="ORF">B6C91_11430</name>
    <name evidence="7" type="ORF">B6D08_05465</name>
</gene>
<reference evidence="9 10" key="1">
    <citation type="submission" date="2017-03" db="EMBL/GenBank/DDBJ databases">
        <title>Comparative genomics of honeybee gut symbionts reveal geographically distinct and subgroup specific antibiotic resistance.</title>
        <authorList>
            <person name="Ludvigsen J."/>
            <person name="Porcellato D."/>
            <person name="Labee-Lund T.M."/>
            <person name="Amdam G.V."/>
            <person name="Rudi K."/>
        </authorList>
    </citation>
    <scope>NUCLEOTIDE SEQUENCE [LARGE SCALE GENOMIC DNA]</scope>
    <source>
        <strain evidence="7 10">A-7-12</strain>
        <strain evidence="8 9">A-9-12</strain>
    </source>
</reference>
<accession>A0A242NIN3</accession>
<proteinExistence type="inferred from homology"/>
<sequence>MFKKLITSTIAIFSVMLLLTGCDDAKKENQITVGVAAGPYGDMFKQAIAPGLEKKGYKIEIREFSDYVQPNLALANKDIDINLFQHLSYLENFKQARNLDILAVGFVPTAGAGIFSNKITDFSQLKKGDQVTISNDVTNEARALRILQSAGLIKLDPAVDKNNLTPKNIIENPYELEIVPIEAPQTPRSLDNVVLSVVNGNYAIGAGLDLSKALYTEILDKDHKNVIAIRTESKDTLGKDIIDVLKSDEYLQVIEDKNGIFYTFQKPDYQLF</sequence>
<dbReference type="OrthoDB" id="9812878at2"/>
<dbReference type="InterPro" id="IPR004872">
    <property type="entry name" value="Lipoprotein_NlpA"/>
</dbReference>
<dbReference type="PROSITE" id="PS51257">
    <property type="entry name" value="PROKAR_LIPOPROTEIN"/>
    <property type="match status" value="1"/>
</dbReference>
<evidence type="ECO:0000256" key="1">
    <source>
        <dbReference type="ARBA" id="ARBA00004635"/>
    </source>
</evidence>
<keyword evidence="4" id="KW-0472">Membrane</keyword>
<dbReference type="EMBL" id="NARP01000011">
    <property type="protein sequence ID" value="OTQ00138.1"/>
    <property type="molecule type" value="Genomic_DNA"/>
</dbReference>
<dbReference type="Pfam" id="PF03180">
    <property type="entry name" value="Lipoprotein_9"/>
    <property type="match status" value="1"/>
</dbReference>
<comment type="caution">
    <text evidence="7">The sequence shown here is derived from an EMBL/GenBank/DDBJ whole genome shotgun (WGS) entry which is preliminary data.</text>
</comment>
<dbReference type="PANTHER" id="PTHR30429">
    <property type="entry name" value="D-METHIONINE-BINDING LIPOPROTEIN METQ"/>
    <property type="match status" value="1"/>
</dbReference>
<evidence type="ECO:0000313" key="9">
    <source>
        <dbReference type="Proteomes" id="UP000194800"/>
    </source>
</evidence>
<evidence type="ECO:0000256" key="5">
    <source>
        <dbReference type="ARBA" id="ARBA00023139"/>
    </source>
</evidence>
<dbReference type="Proteomes" id="UP000194800">
    <property type="component" value="Unassembled WGS sequence"/>
</dbReference>
<dbReference type="AlphaFoldDB" id="A0A242NIN3"/>
<comment type="similarity">
    <text evidence="2">Belongs to the NlpA lipoprotein family.</text>
</comment>
<keyword evidence="9" id="KW-1185">Reference proteome</keyword>
<evidence type="ECO:0000256" key="6">
    <source>
        <dbReference type="ARBA" id="ARBA00023288"/>
    </source>
</evidence>
<dbReference type="GO" id="GO:0016020">
    <property type="term" value="C:membrane"/>
    <property type="evidence" value="ECO:0007669"/>
    <property type="project" value="UniProtKB-SubCell"/>
</dbReference>
<dbReference type="SUPFAM" id="SSF53850">
    <property type="entry name" value="Periplasmic binding protein-like II"/>
    <property type="match status" value="1"/>
</dbReference>
<dbReference type="Proteomes" id="UP000194977">
    <property type="component" value="Unassembled WGS sequence"/>
</dbReference>
<evidence type="ECO:0000313" key="10">
    <source>
        <dbReference type="Proteomes" id="UP000194977"/>
    </source>
</evidence>
<evidence type="ECO:0000256" key="3">
    <source>
        <dbReference type="ARBA" id="ARBA00022729"/>
    </source>
</evidence>
<keyword evidence="3" id="KW-0732">Signal</keyword>
<evidence type="ECO:0000256" key="2">
    <source>
        <dbReference type="ARBA" id="ARBA00008973"/>
    </source>
</evidence>
<dbReference type="EMBL" id="NART01000070">
    <property type="protein sequence ID" value="OTQ08728.1"/>
    <property type="molecule type" value="Genomic_DNA"/>
</dbReference>
<organism evidence="7 10">
    <name type="scientific">Gilliamella apicola</name>
    <dbReference type="NCBI Taxonomy" id="1196095"/>
    <lineage>
        <taxon>Bacteria</taxon>
        <taxon>Pseudomonadati</taxon>
        <taxon>Pseudomonadota</taxon>
        <taxon>Gammaproteobacteria</taxon>
        <taxon>Orbales</taxon>
        <taxon>Orbaceae</taxon>
        <taxon>Gilliamella</taxon>
    </lineage>
</organism>
<keyword evidence="5" id="KW-0564">Palmitate</keyword>
<dbReference type="Gene3D" id="3.40.190.10">
    <property type="entry name" value="Periplasmic binding protein-like II"/>
    <property type="match status" value="2"/>
</dbReference>
<evidence type="ECO:0000313" key="8">
    <source>
        <dbReference type="EMBL" id="OTQ08728.1"/>
    </source>
</evidence>
<keyword evidence="6" id="KW-0449">Lipoprotein</keyword>
<evidence type="ECO:0000313" key="7">
    <source>
        <dbReference type="EMBL" id="OTQ00138.1"/>
    </source>
</evidence>
<dbReference type="PANTHER" id="PTHR30429:SF0">
    <property type="entry name" value="METHIONINE-BINDING LIPOPROTEIN METQ"/>
    <property type="match status" value="1"/>
</dbReference>